<dbReference type="Proteomes" id="UP000824469">
    <property type="component" value="Unassembled WGS sequence"/>
</dbReference>
<keyword evidence="2" id="KW-1185">Reference proteome</keyword>
<feature type="non-terminal residue" evidence="1">
    <location>
        <position position="1"/>
    </location>
</feature>
<feature type="non-terminal residue" evidence="1">
    <location>
        <position position="74"/>
    </location>
</feature>
<dbReference type="EMBL" id="JAHRHJ020000011">
    <property type="protein sequence ID" value="KAH9296166.1"/>
    <property type="molecule type" value="Genomic_DNA"/>
</dbReference>
<comment type="caution">
    <text evidence="1">The sequence shown here is derived from an EMBL/GenBank/DDBJ whole genome shotgun (WGS) entry which is preliminary data.</text>
</comment>
<proteinExistence type="predicted"/>
<protein>
    <submittedName>
        <fullName evidence="1">Uncharacterized protein</fullName>
    </submittedName>
</protein>
<reference evidence="1 2" key="1">
    <citation type="journal article" date="2021" name="Nat. Plants">
        <title>The Taxus genome provides insights into paclitaxel biosynthesis.</title>
        <authorList>
            <person name="Xiong X."/>
            <person name="Gou J."/>
            <person name="Liao Q."/>
            <person name="Li Y."/>
            <person name="Zhou Q."/>
            <person name="Bi G."/>
            <person name="Li C."/>
            <person name="Du R."/>
            <person name="Wang X."/>
            <person name="Sun T."/>
            <person name="Guo L."/>
            <person name="Liang H."/>
            <person name="Lu P."/>
            <person name="Wu Y."/>
            <person name="Zhang Z."/>
            <person name="Ro D.K."/>
            <person name="Shang Y."/>
            <person name="Huang S."/>
            <person name="Yan J."/>
        </authorList>
    </citation>
    <scope>NUCLEOTIDE SEQUENCE [LARGE SCALE GENOMIC DNA]</scope>
    <source>
        <strain evidence="1">Ta-2019</strain>
    </source>
</reference>
<evidence type="ECO:0000313" key="2">
    <source>
        <dbReference type="Proteomes" id="UP000824469"/>
    </source>
</evidence>
<name>A0AA38C743_TAXCH</name>
<accession>A0AA38C743</accession>
<gene>
    <name evidence="1" type="ORF">KI387_039754</name>
</gene>
<dbReference type="AlphaFoldDB" id="A0AA38C743"/>
<sequence length="74" mass="8462">LKEVYKEEDGRMVSARIKILVDPIEEKAHLKQHEVGESKDQDRRSAFSAGYACTRVSYQVGLVARHKVGRDFTQ</sequence>
<evidence type="ECO:0000313" key="1">
    <source>
        <dbReference type="EMBL" id="KAH9296166.1"/>
    </source>
</evidence>
<organism evidence="1 2">
    <name type="scientific">Taxus chinensis</name>
    <name type="common">Chinese yew</name>
    <name type="synonym">Taxus wallichiana var. chinensis</name>
    <dbReference type="NCBI Taxonomy" id="29808"/>
    <lineage>
        <taxon>Eukaryota</taxon>
        <taxon>Viridiplantae</taxon>
        <taxon>Streptophyta</taxon>
        <taxon>Embryophyta</taxon>
        <taxon>Tracheophyta</taxon>
        <taxon>Spermatophyta</taxon>
        <taxon>Pinopsida</taxon>
        <taxon>Pinidae</taxon>
        <taxon>Conifers II</taxon>
        <taxon>Cupressales</taxon>
        <taxon>Taxaceae</taxon>
        <taxon>Taxus</taxon>
    </lineage>
</organism>